<evidence type="ECO:0000313" key="2">
    <source>
        <dbReference type="EMBL" id="GMT31034.1"/>
    </source>
</evidence>
<organism evidence="2 3">
    <name type="scientific">Pristionchus fissidentatus</name>
    <dbReference type="NCBI Taxonomy" id="1538716"/>
    <lineage>
        <taxon>Eukaryota</taxon>
        <taxon>Metazoa</taxon>
        <taxon>Ecdysozoa</taxon>
        <taxon>Nematoda</taxon>
        <taxon>Chromadorea</taxon>
        <taxon>Rhabditida</taxon>
        <taxon>Rhabditina</taxon>
        <taxon>Diplogasteromorpha</taxon>
        <taxon>Diplogasteroidea</taxon>
        <taxon>Neodiplogasteridae</taxon>
        <taxon>Pristionchus</taxon>
    </lineage>
</organism>
<sequence>MSSSDYAEEKLSRPYELPPKVQETAASVARIVASNGAILSGAMTGKGLAANYLSHKSSLQKWCEQDSWRRLDSNAADCPELAERFPLMAVVDNIVSTMANADVLCLIAPTGCGKSILAPYIADRVFHSHNHSIFSSGLSICNLSNLLRKTMLCVPSNEHCGSTVRCFNKFFLSSGIVVKGYLNPYELAGNRGPIECKGDMEADAVVVSYNTAMRVLAKSQLGMLILDEIHDANDNVQVTVAMALKKLMGSSFSLNDSDK</sequence>
<dbReference type="Gene3D" id="3.40.50.300">
    <property type="entry name" value="P-loop containing nucleotide triphosphate hydrolases"/>
    <property type="match status" value="1"/>
</dbReference>
<proteinExistence type="predicted"/>
<accession>A0AAV5WJY0</accession>
<dbReference type="GO" id="GO:0003676">
    <property type="term" value="F:nucleic acid binding"/>
    <property type="evidence" value="ECO:0007669"/>
    <property type="project" value="InterPro"/>
</dbReference>
<reference evidence="2" key="1">
    <citation type="submission" date="2023-10" db="EMBL/GenBank/DDBJ databases">
        <title>Genome assembly of Pristionchus species.</title>
        <authorList>
            <person name="Yoshida K."/>
            <person name="Sommer R.J."/>
        </authorList>
    </citation>
    <scope>NUCLEOTIDE SEQUENCE</scope>
    <source>
        <strain evidence="2">RS5133</strain>
    </source>
</reference>
<dbReference type="EMBL" id="BTSY01000005">
    <property type="protein sequence ID" value="GMT31034.1"/>
    <property type="molecule type" value="Genomic_DNA"/>
</dbReference>
<feature type="domain" description="DEAD/DEAH-box helicase" evidence="1">
    <location>
        <begin position="98"/>
        <end position="247"/>
    </location>
</feature>
<dbReference type="Proteomes" id="UP001432322">
    <property type="component" value="Unassembled WGS sequence"/>
</dbReference>
<comment type="caution">
    <text evidence="2">The sequence shown here is derived from an EMBL/GenBank/DDBJ whole genome shotgun (WGS) entry which is preliminary data.</text>
</comment>
<evidence type="ECO:0000259" key="1">
    <source>
        <dbReference type="Pfam" id="PF00270"/>
    </source>
</evidence>
<feature type="non-terminal residue" evidence="2">
    <location>
        <position position="259"/>
    </location>
</feature>
<dbReference type="GO" id="GO:0005524">
    <property type="term" value="F:ATP binding"/>
    <property type="evidence" value="ECO:0007669"/>
    <property type="project" value="InterPro"/>
</dbReference>
<protein>
    <recommendedName>
        <fullName evidence="1">DEAD/DEAH-box helicase domain-containing protein</fullName>
    </recommendedName>
</protein>
<dbReference type="InterPro" id="IPR027417">
    <property type="entry name" value="P-loop_NTPase"/>
</dbReference>
<keyword evidence="3" id="KW-1185">Reference proteome</keyword>
<dbReference type="InterPro" id="IPR011545">
    <property type="entry name" value="DEAD/DEAH_box_helicase_dom"/>
</dbReference>
<dbReference type="Pfam" id="PF00270">
    <property type="entry name" value="DEAD"/>
    <property type="match status" value="1"/>
</dbReference>
<name>A0AAV5WJY0_9BILA</name>
<dbReference type="AlphaFoldDB" id="A0AAV5WJY0"/>
<gene>
    <name evidence="2" type="ORF">PFISCL1PPCAC_22331</name>
</gene>
<evidence type="ECO:0000313" key="3">
    <source>
        <dbReference type="Proteomes" id="UP001432322"/>
    </source>
</evidence>
<dbReference type="SUPFAM" id="SSF52540">
    <property type="entry name" value="P-loop containing nucleoside triphosphate hydrolases"/>
    <property type="match status" value="1"/>
</dbReference>